<organism evidence="1 2">
    <name type="scientific">Actinomadura rubteroloni</name>
    <dbReference type="NCBI Taxonomy" id="1926885"/>
    <lineage>
        <taxon>Bacteria</taxon>
        <taxon>Bacillati</taxon>
        <taxon>Actinomycetota</taxon>
        <taxon>Actinomycetes</taxon>
        <taxon>Streptosporangiales</taxon>
        <taxon>Thermomonosporaceae</taxon>
        <taxon>Actinomadura</taxon>
    </lineage>
</organism>
<keyword evidence="2" id="KW-1185">Reference proteome</keyword>
<dbReference type="InterPro" id="IPR011008">
    <property type="entry name" value="Dimeric_a/b-barrel"/>
</dbReference>
<protein>
    <recommendedName>
        <fullName evidence="3">DUF3291 domain-containing protein</fullName>
    </recommendedName>
</protein>
<evidence type="ECO:0008006" key="3">
    <source>
        <dbReference type="Google" id="ProtNLM"/>
    </source>
</evidence>
<accession>A0A2P4UDJ8</accession>
<evidence type="ECO:0000313" key="2">
    <source>
        <dbReference type="Proteomes" id="UP000242367"/>
    </source>
</evidence>
<name>A0A2P4UDJ8_9ACTN</name>
<dbReference type="EMBL" id="MTBP01000003">
    <property type="protein sequence ID" value="POM23127.1"/>
    <property type="molecule type" value="Genomic_DNA"/>
</dbReference>
<gene>
    <name evidence="1" type="ORF">BTM25_42790</name>
</gene>
<sequence length="134" mass="14860">MELPWTTVAPAEGDVLVMASRFRLRGIRRSPRFLLDALRLRRQALRAPGAVGVALRARPLRGEFWTLSAWTDRAALQDYAAADPHAAVRARAARWTSDAAFVFWTVPAPPASRADAAELWREGERRVAGQARTA</sequence>
<dbReference type="AlphaFoldDB" id="A0A2P4UDJ8"/>
<evidence type="ECO:0000313" key="1">
    <source>
        <dbReference type="EMBL" id="POM23127.1"/>
    </source>
</evidence>
<reference evidence="1 2" key="1">
    <citation type="journal article" date="2017" name="Chemistry">
        <title>Isolation, Biosynthesis and Chemical Modifications of Rubterolones A-F: Rare Tropolone Alkaloids from Actinomadura sp. 5-2.</title>
        <authorList>
            <person name="Guo H."/>
            <person name="Benndorf R."/>
            <person name="Leichnitz D."/>
            <person name="Klassen J.L."/>
            <person name="Vollmers J."/>
            <person name="Gorls H."/>
            <person name="Steinacker M."/>
            <person name="Weigel C."/>
            <person name="Dahse H.M."/>
            <person name="Kaster A.K."/>
            <person name="de Beer Z.W."/>
            <person name="Poulsen M."/>
            <person name="Beemelmanns C."/>
        </authorList>
    </citation>
    <scope>NUCLEOTIDE SEQUENCE [LARGE SCALE GENOMIC DNA]</scope>
    <source>
        <strain evidence="1 2">5-2</strain>
    </source>
</reference>
<dbReference type="RefSeq" id="WP_103564802.1">
    <property type="nucleotide sequence ID" value="NZ_MTBP01000003.1"/>
</dbReference>
<dbReference type="Proteomes" id="UP000242367">
    <property type="component" value="Unassembled WGS sequence"/>
</dbReference>
<proteinExistence type="predicted"/>
<dbReference type="SUPFAM" id="SSF54909">
    <property type="entry name" value="Dimeric alpha+beta barrel"/>
    <property type="match status" value="1"/>
</dbReference>
<comment type="caution">
    <text evidence="1">The sequence shown here is derived from an EMBL/GenBank/DDBJ whole genome shotgun (WGS) entry which is preliminary data.</text>
</comment>